<feature type="region of interest" description="Disordered" evidence="1">
    <location>
        <begin position="70"/>
        <end position="210"/>
    </location>
</feature>
<dbReference type="PANTHER" id="PTHR33621:SF4">
    <property type="entry name" value="SAP DOMAIN-CONTAINING PROTEIN"/>
    <property type="match status" value="1"/>
</dbReference>
<gene>
    <name evidence="2" type="ORF">SETIT_5G176600v2</name>
</gene>
<dbReference type="PANTHER" id="PTHR33621">
    <property type="entry name" value="ASPARTIC/GLUTAMIC ACID-RICH PROTEIN"/>
    <property type="match status" value="1"/>
</dbReference>
<dbReference type="KEGG" id="sita:101782710"/>
<feature type="compositionally biased region" description="Polar residues" evidence="1">
    <location>
        <begin position="161"/>
        <end position="170"/>
    </location>
</feature>
<organism evidence="2">
    <name type="scientific">Setaria italica</name>
    <name type="common">Foxtail millet</name>
    <name type="synonym">Panicum italicum</name>
    <dbReference type="NCBI Taxonomy" id="4555"/>
    <lineage>
        <taxon>Eukaryota</taxon>
        <taxon>Viridiplantae</taxon>
        <taxon>Streptophyta</taxon>
        <taxon>Embryophyta</taxon>
        <taxon>Tracheophyta</taxon>
        <taxon>Spermatophyta</taxon>
        <taxon>Magnoliopsida</taxon>
        <taxon>Liliopsida</taxon>
        <taxon>Poales</taxon>
        <taxon>Poaceae</taxon>
        <taxon>PACMAD clade</taxon>
        <taxon>Panicoideae</taxon>
        <taxon>Panicodae</taxon>
        <taxon>Paniceae</taxon>
        <taxon>Cenchrinae</taxon>
        <taxon>Setaria</taxon>
    </lineage>
</organism>
<feature type="compositionally biased region" description="Basic residues" evidence="1">
    <location>
        <begin position="396"/>
        <end position="405"/>
    </location>
</feature>
<accession>A0A368R612</accession>
<feature type="region of interest" description="Disordered" evidence="1">
    <location>
        <begin position="379"/>
        <end position="436"/>
    </location>
</feature>
<feature type="region of interest" description="Disordered" evidence="1">
    <location>
        <begin position="480"/>
        <end position="527"/>
    </location>
</feature>
<dbReference type="AlphaFoldDB" id="A0A368R612"/>
<name>A0A368R612_SETIT</name>
<dbReference type="OrthoDB" id="1916794at2759"/>
<feature type="compositionally biased region" description="Basic and acidic residues" evidence="1">
    <location>
        <begin position="117"/>
        <end position="128"/>
    </location>
</feature>
<protein>
    <submittedName>
        <fullName evidence="2">Uncharacterized protein</fullName>
    </submittedName>
</protein>
<evidence type="ECO:0000313" key="2">
    <source>
        <dbReference type="EMBL" id="RCV25573.1"/>
    </source>
</evidence>
<feature type="compositionally biased region" description="Basic residues" evidence="1">
    <location>
        <begin position="186"/>
        <end position="198"/>
    </location>
</feature>
<dbReference type="EMBL" id="CM003532">
    <property type="protein sequence ID" value="RCV25573.1"/>
    <property type="molecule type" value="Genomic_DNA"/>
</dbReference>
<feature type="compositionally biased region" description="Basic residues" evidence="1">
    <location>
        <begin position="137"/>
        <end position="148"/>
    </location>
</feature>
<feature type="compositionally biased region" description="Polar residues" evidence="1">
    <location>
        <begin position="421"/>
        <end position="434"/>
    </location>
</feature>
<reference evidence="2" key="1">
    <citation type="journal article" date="2012" name="Nat. Biotechnol.">
        <title>Reference genome sequence of the model plant Setaria.</title>
        <authorList>
            <person name="Bennetzen J.L."/>
            <person name="Schmutz J."/>
            <person name="Wang H."/>
            <person name="Percifield R."/>
            <person name="Hawkins J."/>
            <person name="Pontaroli A.C."/>
            <person name="Estep M."/>
            <person name="Feng L."/>
            <person name="Vaughn J.N."/>
            <person name="Grimwood J."/>
            <person name="Jenkins J."/>
            <person name="Barry K."/>
            <person name="Lindquist E."/>
            <person name="Hellsten U."/>
            <person name="Deshpande S."/>
            <person name="Wang X."/>
            <person name="Wu X."/>
            <person name="Mitros T."/>
            <person name="Triplett J."/>
            <person name="Yang X."/>
            <person name="Ye C.Y."/>
            <person name="Mauro-Herrera M."/>
            <person name="Wang L."/>
            <person name="Li P."/>
            <person name="Sharma M."/>
            <person name="Sharma R."/>
            <person name="Ronald P.C."/>
            <person name="Panaud O."/>
            <person name="Kellogg E.A."/>
            <person name="Brutnell T.P."/>
            <person name="Doust A.N."/>
            <person name="Tuskan G.A."/>
            <person name="Rokhsar D."/>
            <person name="Devos K.M."/>
        </authorList>
    </citation>
    <scope>NUCLEOTIDE SEQUENCE [LARGE SCALE GENOMIC DNA]</scope>
    <source>
        <strain evidence="2">Yugu1</strain>
    </source>
</reference>
<feature type="compositionally biased region" description="Basic and acidic residues" evidence="1">
    <location>
        <begin position="200"/>
        <end position="210"/>
    </location>
</feature>
<evidence type="ECO:0000256" key="1">
    <source>
        <dbReference type="SAM" id="MobiDB-lite"/>
    </source>
</evidence>
<proteinExistence type="predicted"/>
<sequence>MDFLALSRRELQALCKRNAVRANMSNAAMADALRALPSVDGFEEIGTTVPPPVSAIKSVEEVIIEEEKKDGIPLSRGGRARSRARTAAADRMEQDAPDQGALQGSQGTGAREPGAPVDREEVIGKEQGHGCSLPRGGRARAKTRKAASHKTEEAVVAPETLQLQGSQRTASGEGMAPVEAEEVATGKRRTRRSGRSKVRMASDQKEEVPAVAHMEQKVVSDKCCNDPKEQEVVMVVEEEATKPEEDQNVTRRMAVHEAKEEVPAPAFLRRSQRTVAPEGMASVEVEEVGTGKRRTRRSARSKVALDQKETEEVAVWKDTKADSSDVAIGSAVVSDKSCNDPKTHKAVVVVEEDITKGQNVTRRPAAHEMEEVPAPAILRRSQRTAVPVEEEEVATAKKRTRRSTRSKVAAASRKGQKADSSDTTIGSADKSSIGPNEDEVVAIMEEETTKPHDGGNVIRKAMAHKMEEVPLLATLQQSQRTAALDATAPVEAEEGATTKRRRRPRRSKVAAAAQNGQKADSSDAAIGSPVLVSDRSCGDFREDQLVAVVEEHVAKPQEGIVDEQEQSRTIHKSACSGKMEDPPTVSILLSKPEAIDVHDKAESADKKTIKEDCFTLTSEADQSDLLVNTLDRFSKPMYEFTVKGEKKDGECWWMLM</sequence>
<reference evidence="2" key="2">
    <citation type="submission" date="2015-07" db="EMBL/GenBank/DDBJ databases">
        <authorList>
            <person name="Noorani M."/>
        </authorList>
    </citation>
    <scope>NUCLEOTIDE SEQUENCE</scope>
    <source>
        <strain evidence="2">Yugu1</strain>
    </source>
</reference>
<feature type="compositionally biased region" description="Basic residues" evidence="1">
    <location>
        <begin position="498"/>
        <end position="508"/>
    </location>
</feature>